<dbReference type="EMBL" id="MU006748">
    <property type="protein sequence ID" value="KAF2622012.1"/>
    <property type="molecule type" value="Genomic_DNA"/>
</dbReference>
<evidence type="ECO:0000313" key="1">
    <source>
        <dbReference type="EMBL" id="KAF2622012.1"/>
    </source>
</evidence>
<sequence length="413" mass="46217">MAIPTRIAELADIIATKTKIVDDYIRSHDLPSLSFEANGSLAVPVPESATEVIEAQHEVIACTQELNELMKGPTEVLKTRFVADILEIQFVQRFGIAKLIPLDGAMSYEELAAATGLDMIDIKRVLKRAMLNHFFQEKDCKVAHTSTSRVMQENEAVTNIAELFTEEIWPSFAKTVEALDRFKGRPHVPEETGFSIANNTPKGMYAFFSESPVRMERFARAMGGFAATEDFSLALTGFDWTKVSTVVDVGGAWGPCSIELARAFPDLKCIVQDFEDVVAEGPSKVPAELRSRISFEAHNMFDPQTVVGADVYFFRAIFHNWSDVRCVEILRSHMDALKPGAHIVINDKVLATPKVSPPWAEKKSRTMDLTMLALFGSRERTYEDWVDLIREASPRFQVNYAGPPSHIIDIVWQ</sequence>
<proteinExistence type="predicted"/>
<gene>
    <name evidence="1" type="ORF">BU25DRAFT_353161</name>
</gene>
<keyword evidence="2" id="KW-1185">Reference proteome</keyword>
<dbReference type="Proteomes" id="UP000799754">
    <property type="component" value="Unassembled WGS sequence"/>
</dbReference>
<protein>
    <submittedName>
        <fullName evidence="1">O-methyltransferas-like protein</fullName>
    </submittedName>
</protein>
<organism evidence="1 2">
    <name type="scientific">Macroventuria anomochaeta</name>
    <dbReference type="NCBI Taxonomy" id="301207"/>
    <lineage>
        <taxon>Eukaryota</taxon>
        <taxon>Fungi</taxon>
        <taxon>Dikarya</taxon>
        <taxon>Ascomycota</taxon>
        <taxon>Pezizomycotina</taxon>
        <taxon>Dothideomycetes</taxon>
        <taxon>Pleosporomycetidae</taxon>
        <taxon>Pleosporales</taxon>
        <taxon>Pleosporineae</taxon>
        <taxon>Didymellaceae</taxon>
        <taxon>Macroventuria</taxon>
    </lineage>
</organism>
<reference evidence="1" key="1">
    <citation type="journal article" date="2020" name="Stud. Mycol.">
        <title>101 Dothideomycetes genomes: a test case for predicting lifestyles and emergence of pathogens.</title>
        <authorList>
            <person name="Haridas S."/>
            <person name="Albert R."/>
            <person name="Binder M."/>
            <person name="Bloem J."/>
            <person name="Labutti K."/>
            <person name="Salamov A."/>
            <person name="Andreopoulos B."/>
            <person name="Baker S."/>
            <person name="Barry K."/>
            <person name="Bills G."/>
            <person name="Bluhm B."/>
            <person name="Cannon C."/>
            <person name="Castanera R."/>
            <person name="Culley D."/>
            <person name="Daum C."/>
            <person name="Ezra D."/>
            <person name="Gonzalez J."/>
            <person name="Henrissat B."/>
            <person name="Kuo A."/>
            <person name="Liang C."/>
            <person name="Lipzen A."/>
            <person name="Lutzoni F."/>
            <person name="Magnuson J."/>
            <person name="Mondo S."/>
            <person name="Nolan M."/>
            <person name="Ohm R."/>
            <person name="Pangilinan J."/>
            <person name="Park H.-J."/>
            <person name="Ramirez L."/>
            <person name="Alfaro M."/>
            <person name="Sun H."/>
            <person name="Tritt A."/>
            <person name="Yoshinaga Y."/>
            <person name="Zwiers L.-H."/>
            <person name="Turgeon B."/>
            <person name="Goodwin S."/>
            <person name="Spatafora J."/>
            <person name="Crous P."/>
            <person name="Grigoriev I."/>
        </authorList>
    </citation>
    <scope>NUCLEOTIDE SEQUENCE</scope>
    <source>
        <strain evidence="1">CBS 525.71</strain>
    </source>
</reference>
<evidence type="ECO:0000313" key="2">
    <source>
        <dbReference type="Proteomes" id="UP000799754"/>
    </source>
</evidence>
<comment type="caution">
    <text evidence="1">The sequence shown here is derived from an EMBL/GenBank/DDBJ whole genome shotgun (WGS) entry which is preliminary data.</text>
</comment>
<accession>A0ACB6RM24</accession>
<name>A0ACB6RM24_9PLEO</name>